<dbReference type="InterPro" id="IPR014845">
    <property type="entry name" value="GYD/TTHA1554"/>
</dbReference>
<evidence type="ECO:0008006" key="3">
    <source>
        <dbReference type="Google" id="ProtNLM"/>
    </source>
</evidence>
<organism evidence="1 2">
    <name type="scientific">Neoroseomonas lacus</name>
    <dbReference type="NCBI Taxonomy" id="287609"/>
    <lineage>
        <taxon>Bacteria</taxon>
        <taxon>Pseudomonadati</taxon>
        <taxon>Pseudomonadota</taxon>
        <taxon>Alphaproteobacteria</taxon>
        <taxon>Acetobacterales</taxon>
        <taxon>Acetobacteraceae</taxon>
        <taxon>Neoroseomonas</taxon>
    </lineage>
</organism>
<dbReference type="Proteomes" id="UP000661507">
    <property type="component" value="Unassembled WGS sequence"/>
</dbReference>
<reference evidence="1" key="2">
    <citation type="submission" date="2020-09" db="EMBL/GenBank/DDBJ databases">
        <authorList>
            <person name="Sun Q."/>
            <person name="Zhou Y."/>
        </authorList>
    </citation>
    <scope>NUCLEOTIDE SEQUENCE</scope>
    <source>
        <strain evidence="1">CGMCC 1.3617</strain>
    </source>
</reference>
<gene>
    <name evidence="1" type="ORF">GCM10011320_07390</name>
</gene>
<name>A0A917K6Q1_9PROT</name>
<evidence type="ECO:0000313" key="2">
    <source>
        <dbReference type="Proteomes" id="UP000661507"/>
    </source>
</evidence>
<reference evidence="1" key="1">
    <citation type="journal article" date="2014" name="Int. J. Syst. Evol. Microbiol.">
        <title>Complete genome sequence of Corynebacterium casei LMG S-19264T (=DSM 44701T), isolated from a smear-ripened cheese.</title>
        <authorList>
            <consortium name="US DOE Joint Genome Institute (JGI-PGF)"/>
            <person name="Walter F."/>
            <person name="Albersmeier A."/>
            <person name="Kalinowski J."/>
            <person name="Ruckert C."/>
        </authorList>
    </citation>
    <scope>NUCLEOTIDE SEQUENCE</scope>
    <source>
        <strain evidence="1">CGMCC 1.3617</strain>
    </source>
</reference>
<accession>A0A917K6Q1</accession>
<keyword evidence="2" id="KW-1185">Reference proteome</keyword>
<sequence>MPHFMYEWSFTAAQAKALVENPQDREAPARQVVEAFGGRLLCYYFMLGKRDGMLVAEFPDTESAAACSMRVASSGAFTAFRTHALMTSAEAQRSMQKVKAASFAYHPPAG</sequence>
<dbReference type="EMBL" id="BMKW01000002">
    <property type="protein sequence ID" value="GGJ03029.1"/>
    <property type="molecule type" value="Genomic_DNA"/>
</dbReference>
<dbReference type="AlphaFoldDB" id="A0A917K6Q1"/>
<proteinExistence type="predicted"/>
<evidence type="ECO:0000313" key="1">
    <source>
        <dbReference type="EMBL" id="GGJ03029.1"/>
    </source>
</evidence>
<dbReference type="Pfam" id="PF08734">
    <property type="entry name" value="GYD"/>
    <property type="match status" value="1"/>
</dbReference>
<comment type="caution">
    <text evidence="1">The sequence shown here is derived from an EMBL/GenBank/DDBJ whole genome shotgun (WGS) entry which is preliminary data.</text>
</comment>
<protein>
    <recommendedName>
        <fullName evidence="3">GYD domain-containing protein</fullName>
    </recommendedName>
</protein>